<dbReference type="Gene3D" id="3.40.50.300">
    <property type="entry name" value="P-loop containing nucleotide triphosphate hydrolases"/>
    <property type="match status" value="1"/>
</dbReference>
<protein>
    <submittedName>
        <fullName evidence="2">KaiC protein</fullName>
    </submittedName>
</protein>
<proteinExistence type="predicted"/>
<name>A0A1G9R4F2_9FIRM</name>
<sequence length="78" mass="8314">MVNKERLSTGISGLDTILKGGLISGDSYLVRGKAGSGKTTLGLHFLCANLEEDSSRLFVSLSEPASKIARNAEKRLSF</sequence>
<organism evidence="2 3">
    <name type="scientific">Halarsenatibacter silvermanii</name>
    <dbReference type="NCBI Taxonomy" id="321763"/>
    <lineage>
        <taxon>Bacteria</taxon>
        <taxon>Bacillati</taxon>
        <taxon>Bacillota</taxon>
        <taxon>Clostridia</taxon>
        <taxon>Halanaerobiales</taxon>
        <taxon>Halarsenatibacteraceae</taxon>
        <taxon>Halarsenatibacter</taxon>
    </lineage>
</organism>
<dbReference type="InterPro" id="IPR020588">
    <property type="entry name" value="RecA_ATP-bd"/>
</dbReference>
<dbReference type="AlphaFoldDB" id="A0A1G9R4F2"/>
<dbReference type="Pfam" id="PF06745">
    <property type="entry name" value="ATPase"/>
    <property type="match status" value="1"/>
</dbReference>
<dbReference type="GO" id="GO:0006281">
    <property type="term" value="P:DNA repair"/>
    <property type="evidence" value="ECO:0007669"/>
    <property type="project" value="InterPro"/>
</dbReference>
<dbReference type="PRINTS" id="PR01874">
    <property type="entry name" value="DNAREPAIRADA"/>
</dbReference>
<feature type="domain" description="RecA family profile 1" evidence="1">
    <location>
        <begin position="3"/>
        <end position="78"/>
    </location>
</feature>
<dbReference type="GO" id="GO:0140664">
    <property type="term" value="F:ATP-dependent DNA damage sensor activity"/>
    <property type="evidence" value="ECO:0007669"/>
    <property type="project" value="InterPro"/>
</dbReference>
<evidence type="ECO:0000313" key="3">
    <source>
        <dbReference type="Proteomes" id="UP000199476"/>
    </source>
</evidence>
<reference evidence="2 3" key="1">
    <citation type="submission" date="2016-10" db="EMBL/GenBank/DDBJ databases">
        <authorList>
            <person name="de Groot N.N."/>
        </authorList>
    </citation>
    <scope>NUCLEOTIDE SEQUENCE [LARGE SCALE GENOMIC DNA]</scope>
    <source>
        <strain evidence="2 3">SLAS-1</strain>
    </source>
</reference>
<dbReference type="InterPro" id="IPR014774">
    <property type="entry name" value="KaiC-like_dom"/>
</dbReference>
<dbReference type="PANTHER" id="PTHR42926:SF1">
    <property type="entry name" value="CIRCADIAN CLOCK OSCILLATOR PROTEIN KAIC 1"/>
    <property type="match status" value="1"/>
</dbReference>
<keyword evidence="3" id="KW-1185">Reference proteome</keyword>
<gene>
    <name evidence="2" type="ORF">SAMN04488692_12010</name>
</gene>
<dbReference type="Proteomes" id="UP000199476">
    <property type="component" value="Unassembled WGS sequence"/>
</dbReference>
<dbReference type="PANTHER" id="PTHR42926">
    <property type="match status" value="1"/>
</dbReference>
<evidence type="ECO:0000313" key="2">
    <source>
        <dbReference type="EMBL" id="SDM18176.1"/>
    </source>
</evidence>
<dbReference type="STRING" id="321763.SAMN04488692_12010"/>
<dbReference type="EMBL" id="FNGO01000020">
    <property type="protein sequence ID" value="SDM18176.1"/>
    <property type="molecule type" value="Genomic_DNA"/>
</dbReference>
<dbReference type="InterPro" id="IPR051347">
    <property type="entry name" value="Circadian_clock_KaiC-rel"/>
</dbReference>
<dbReference type="RefSeq" id="WP_200769747.1">
    <property type="nucleotide sequence ID" value="NZ_FNGO01000020.1"/>
</dbReference>
<accession>A0A1G9R4F2</accession>
<evidence type="ECO:0000259" key="1">
    <source>
        <dbReference type="PROSITE" id="PS50162"/>
    </source>
</evidence>
<dbReference type="GO" id="GO:0005524">
    <property type="term" value="F:ATP binding"/>
    <property type="evidence" value="ECO:0007669"/>
    <property type="project" value="InterPro"/>
</dbReference>
<dbReference type="InterPro" id="IPR027417">
    <property type="entry name" value="P-loop_NTPase"/>
</dbReference>
<dbReference type="PROSITE" id="PS50162">
    <property type="entry name" value="RECA_2"/>
    <property type="match status" value="1"/>
</dbReference>
<dbReference type="GO" id="GO:0003677">
    <property type="term" value="F:DNA binding"/>
    <property type="evidence" value="ECO:0007669"/>
    <property type="project" value="InterPro"/>
</dbReference>
<dbReference type="SUPFAM" id="SSF52540">
    <property type="entry name" value="P-loop containing nucleoside triphosphate hydrolases"/>
    <property type="match status" value="1"/>
</dbReference>